<keyword evidence="3" id="KW-1185">Reference proteome</keyword>
<feature type="compositionally biased region" description="Polar residues" evidence="1">
    <location>
        <begin position="41"/>
        <end position="64"/>
    </location>
</feature>
<dbReference type="EMBL" id="JBGFUD010003462">
    <property type="protein sequence ID" value="MFH4978739.1"/>
    <property type="molecule type" value="Genomic_DNA"/>
</dbReference>
<gene>
    <name evidence="2" type="ORF">AB6A40_005448</name>
</gene>
<proteinExistence type="predicted"/>
<accession>A0ABD6EN40</accession>
<sequence length="127" mass="15011">MLLFIRQEVQILNVVRFRSDATENDTVDISNSNSKTEDTPFNKSTSPSPSIYQLLRQNRNNSGWNDEKHWNDQTDVDDDDRCDNECTGSHRTLRLQLQTYEAFSVTCMRRPARWNYYRNTSRKVKSK</sequence>
<comment type="caution">
    <text evidence="2">The sequence shown here is derived from an EMBL/GenBank/DDBJ whole genome shotgun (WGS) entry which is preliminary data.</text>
</comment>
<dbReference type="Proteomes" id="UP001608902">
    <property type="component" value="Unassembled WGS sequence"/>
</dbReference>
<organism evidence="2 3">
    <name type="scientific">Gnathostoma spinigerum</name>
    <dbReference type="NCBI Taxonomy" id="75299"/>
    <lineage>
        <taxon>Eukaryota</taxon>
        <taxon>Metazoa</taxon>
        <taxon>Ecdysozoa</taxon>
        <taxon>Nematoda</taxon>
        <taxon>Chromadorea</taxon>
        <taxon>Rhabditida</taxon>
        <taxon>Spirurina</taxon>
        <taxon>Gnathostomatomorpha</taxon>
        <taxon>Gnathostomatoidea</taxon>
        <taxon>Gnathostomatidae</taxon>
        <taxon>Gnathostoma</taxon>
    </lineage>
</organism>
<evidence type="ECO:0000256" key="1">
    <source>
        <dbReference type="SAM" id="MobiDB-lite"/>
    </source>
</evidence>
<protein>
    <submittedName>
        <fullName evidence="2">Uncharacterized protein</fullName>
    </submittedName>
</protein>
<dbReference type="AlphaFoldDB" id="A0ABD6EN40"/>
<feature type="region of interest" description="Disordered" evidence="1">
    <location>
        <begin position="25"/>
        <end position="81"/>
    </location>
</feature>
<reference evidence="2 3" key="1">
    <citation type="submission" date="2024-08" db="EMBL/GenBank/DDBJ databases">
        <title>Gnathostoma spinigerum genome.</title>
        <authorList>
            <person name="Gonzalez-Bertolin B."/>
            <person name="Monzon S."/>
            <person name="Zaballos A."/>
            <person name="Jimenez P."/>
            <person name="Dekumyoy P."/>
            <person name="Varona S."/>
            <person name="Cuesta I."/>
            <person name="Sumanam S."/>
            <person name="Adisakwattana P."/>
            <person name="Gasser R.B."/>
            <person name="Hernandez-Gonzalez A."/>
            <person name="Young N.D."/>
            <person name="Perteguer M.J."/>
        </authorList>
    </citation>
    <scope>NUCLEOTIDE SEQUENCE [LARGE SCALE GENOMIC DNA]</scope>
    <source>
        <strain evidence="2">AL3</strain>
        <tissue evidence="2">Liver</tissue>
    </source>
</reference>
<name>A0ABD6EN40_9BILA</name>
<evidence type="ECO:0000313" key="3">
    <source>
        <dbReference type="Proteomes" id="UP001608902"/>
    </source>
</evidence>
<evidence type="ECO:0000313" key="2">
    <source>
        <dbReference type="EMBL" id="MFH4978739.1"/>
    </source>
</evidence>